<dbReference type="InterPro" id="IPR000073">
    <property type="entry name" value="AB_hydrolase_1"/>
</dbReference>
<sequence>MHNQASPPWDMLWIPGWSVPPSVFRNVQQGFPARHHEVSFLHAARGEEILSTVVEAVENVKEPVHLVGWSMGGMAALAAAACLPERVASLCLIGAVPRFVRTPDSLWGWDLRVLERMKQQLRRDAAGVLTAFDKRMFSRQERGEETYRQWRENRELLPVESLEAGLNFLEHFLLPSHLRRCALPIHLLHGEQDGVCPVQGGKALADLLPRVTWTVWEGTGHLPFWTQPVRFQQWLKERMEVGIGQTESSPTI</sequence>
<gene>
    <name evidence="2" type="ORF">GCM10011571_00310</name>
</gene>
<feature type="domain" description="AB hydrolase-1" evidence="1">
    <location>
        <begin position="62"/>
        <end position="227"/>
    </location>
</feature>
<dbReference type="Pfam" id="PF00561">
    <property type="entry name" value="Abhydrolase_1"/>
    <property type="match status" value="1"/>
</dbReference>
<reference evidence="2" key="1">
    <citation type="journal article" date="2014" name="Int. J. Syst. Evol. Microbiol.">
        <title>Complete genome sequence of Corynebacterium casei LMG S-19264T (=DSM 44701T), isolated from a smear-ripened cheese.</title>
        <authorList>
            <consortium name="US DOE Joint Genome Institute (JGI-PGF)"/>
            <person name="Walter F."/>
            <person name="Albersmeier A."/>
            <person name="Kalinowski J."/>
            <person name="Ruckert C."/>
        </authorList>
    </citation>
    <scope>NUCLEOTIDE SEQUENCE</scope>
    <source>
        <strain evidence="2">CGMCC 1.15179</strain>
    </source>
</reference>
<organism evidence="2 3">
    <name type="scientific">Marinithermofilum abyssi</name>
    <dbReference type="NCBI Taxonomy" id="1571185"/>
    <lineage>
        <taxon>Bacteria</taxon>
        <taxon>Bacillati</taxon>
        <taxon>Bacillota</taxon>
        <taxon>Bacilli</taxon>
        <taxon>Bacillales</taxon>
        <taxon>Thermoactinomycetaceae</taxon>
        <taxon>Marinithermofilum</taxon>
    </lineage>
</organism>
<keyword evidence="3" id="KW-1185">Reference proteome</keyword>
<accession>A0A8J2YC20</accession>
<evidence type="ECO:0000259" key="1">
    <source>
        <dbReference type="Pfam" id="PF00561"/>
    </source>
</evidence>
<evidence type="ECO:0000313" key="3">
    <source>
        <dbReference type="Proteomes" id="UP000625210"/>
    </source>
</evidence>
<protein>
    <submittedName>
        <fullName evidence="2">Transporter</fullName>
    </submittedName>
</protein>
<dbReference type="PRINTS" id="PR00111">
    <property type="entry name" value="ABHYDROLASE"/>
</dbReference>
<dbReference type="PANTHER" id="PTHR43433:SF5">
    <property type="entry name" value="AB HYDROLASE-1 DOMAIN-CONTAINING PROTEIN"/>
    <property type="match status" value="1"/>
</dbReference>
<dbReference type="Gene3D" id="3.40.50.1820">
    <property type="entry name" value="alpha/beta hydrolase"/>
    <property type="match status" value="1"/>
</dbReference>
<dbReference type="AlphaFoldDB" id="A0A8J2YC20"/>
<comment type="caution">
    <text evidence="2">The sequence shown here is derived from an EMBL/GenBank/DDBJ whole genome shotgun (WGS) entry which is preliminary data.</text>
</comment>
<dbReference type="EMBL" id="BMHQ01000001">
    <property type="protein sequence ID" value="GGE03383.1"/>
    <property type="molecule type" value="Genomic_DNA"/>
</dbReference>
<name>A0A8J2YC20_9BACL</name>
<dbReference type="Proteomes" id="UP000625210">
    <property type="component" value="Unassembled WGS sequence"/>
</dbReference>
<dbReference type="PANTHER" id="PTHR43433">
    <property type="entry name" value="HYDROLASE, ALPHA/BETA FOLD FAMILY PROTEIN"/>
    <property type="match status" value="1"/>
</dbReference>
<reference evidence="2" key="2">
    <citation type="submission" date="2020-09" db="EMBL/GenBank/DDBJ databases">
        <authorList>
            <person name="Sun Q."/>
            <person name="Zhou Y."/>
        </authorList>
    </citation>
    <scope>NUCLEOTIDE SEQUENCE</scope>
    <source>
        <strain evidence="2">CGMCC 1.15179</strain>
    </source>
</reference>
<dbReference type="InterPro" id="IPR029058">
    <property type="entry name" value="AB_hydrolase_fold"/>
</dbReference>
<evidence type="ECO:0000313" key="2">
    <source>
        <dbReference type="EMBL" id="GGE03383.1"/>
    </source>
</evidence>
<proteinExistence type="predicted"/>
<dbReference type="RefSeq" id="WP_188645920.1">
    <property type="nucleotide sequence ID" value="NZ_BMHQ01000001.1"/>
</dbReference>
<dbReference type="InterPro" id="IPR050471">
    <property type="entry name" value="AB_hydrolase"/>
</dbReference>
<dbReference type="SUPFAM" id="SSF53474">
    <property type="entry name" value="alpha/beta-Hydrolases"/>
    <property type="match status" value="1"/>
</dbReference>